<evidence type="ECO:0000256" key="9">
    <source>
        <dbReference type="ARBA" id="ARBA00023128"/>
    </source>
</evidence>
<name>A0A9P6MHD1_9FUNG</name>
<dbReference type="CDD" id="cd22884">
    <property type="entry name" value="TOM22"/>
    <property type="match status" value="1"/>
</dbReference>
<protein>
    <submittedName>
        <fullName evidence="13">Mitochondrial import receptor protein</fullName>
    </submittedName>
</protein>
<keyword evidence="5" id="KW-1000">Mitochondrion outer membrane</keyword>
<dbReference type="PANTHER" id="PTHR12504">
    <property type="entry name" value="MITOCHONDRIAL IMPORT RECEPTOR SUBUNIT TOM22"/>
    <property type="match status" value="1"/>
</dbReference>
<evidence type="ECO:0000256" key="8">
    <source>
        <dbReference type="ARBA" id="ARBA00023010"/>
    </source>
</evidence>
<evidence type="ECO:0000256" key="6">
    <source>
        <dbReference type="ARBA" id="ARBA00022927"/>
    </source>
</evidence>
<accession>A0A9P6MHD1</accession>
<comment type="subcellular location">
    <subcellularLocation>
        <location evidence="1">Mitochondrion outer membrane</location>
        <topology evidence="1">Single-pass membrane protein</topology>
    </subcellularLocation>
</comment>
<evidence type="ECO:0000256" key="2">
    <source>
        <dbReference type="ARBA" id="ARBA00009874"/>
    </source>
</evidence>
<dbReference type="PANTHER" id="PTHR12504:SF0">
    <property type="entry name" value="MITOCHONDRIAL IMPORT RECEPTOR SUBUNIT TOM22 HOMOLOG"/>
    <property type="match status" value="1"/>
</dbReference>
<evidence type="ECO:0000313" key="14">
    <source>
        <dbReference type="Proteomes" id="UP000749646"/>
    </source>
</evidence>
<evidence type="ECO:0000256" key="1">
    <source>
        <dbReference type="ARBA" id="ARBA00004572"/>
    </source>
</evidence>
<evidence type="ECO:0000256" key="12">
    <source>
        <dbReference type="SAM" id="MobiDB-lite"/>
    </source>
</evidence>
<comment type="caution">
    <text evidence="13">The sequence shown here is derived from an EMBL/GenBank/DDBJ whole genome shotgun (WGS) entry which is preliminary data.</text>
</comment>
<evidence type="ECO:0000313" key="13">
    <source>
        <dbReference type="EMBL" id="KAG0000228.1"/>
    </source>
</evidence>
<evidence type="ECO:0000256" key="4">
    <source>
        <dbReference type="ARBA" id="ARBA00022692"/>
    </source>
</evidence>
<evidence type="ECO:0000256" key="11">
    <source>
        <dbReference type="ARBA" id="ARBA00023170"/>
    </source>
</evidence>
<keyword evidence="9" id="KW-0496">Mitochondrion</keyword>
<feature type="region of interest" description="Disordered" evidence="12">
    <location>
        <begin position="119"/>
        <end position="142"/>
    </location>
</feature>
<keyword evidence="4" id="KW-0812">Transmembrane</keyword>
<sequence>MVKLEEVGIDHVEEEEEYTDTDSSSVYSSDDDEDDVDNIESIMDRIWALQDVIPPKTRKSISDKCSSIYDWGKYGAKFLGNSAWVLTTSALLLVLPLMIELEHEQGLIEYEKIQQQSSQLLSQPSGQQQQKKQGSGIVPPGF</sequence>
<reference evidence="13" key="1">
    <citation type="journal article" date="2020" name="Fungal Divers.">
        <title>Resolving the Mortierellaceae phylogeny through synthesis of multi-gene phylogenetics and phylogenomics.</title>
        <authorList>
            <person name="Vandepol N."/>
            <person name="Liber J."/>
            <person name="Desiro A."/>
            <person name="Na H."/>
            <person name="Kennedy M."/>
            <person name="Barry K."/>
            <person name="Grigoriev I.V."/>
            <person name="Miller A.N."/>
            <person name="O'Donnell K."/>
            <person name="Stajich J.E."/>
            <person name="Bonito G."/>
        </authorList>
    </citation>
    <scope>NUCLEOTIDE SEQUENCE</scope>
    <source>
        <strain evidence="13">MES-2147</strain>
    </source>
</reference>
<feature type="region of interest" description="Disordered" evidence="12">
    <location>
        <begin position="1"/>
        <end position="34"/>
    </location>
</feature>
<proteinExistence type="inferred from homology"/>
<evidence type="ECO:0000256" key="7">
    <source>
        <dbReference type="ARBA" id="ARBA00022989"/>
    </source>
</evidence>
<feature type="compositionally biased region" description="Basic and acidic residues" evidence="12">
    <location>
        <begin position="1"/>
        <end position="11"/>
    </location>
</feature>
<evidence type="ECO:0000256" key="10">
    <source>
        <dbReference type="ARBA" id="ARBA00023136"/>
    </source>
</evidence>
<keyword evidence="14" id="KW-1185">Reference proteome</keyword>
<dbReference type="Pfam" id="PF04281">
    <property type="entry name" value="Tom22"/>
    <property type="match status" value="1"/>
</dbReference>
<keyword evidence="11 13" id="KW-0675">Receptor</keyword>
<dbReference type="Proteomes" id="UP000749646">
    <property type="component" value="Unassembled WGS sequence"/>
</dbReference>
<organism evidence="13 14">
    <name type="scientific">Modicella reniformis</name>
    <dbReference type="NCBI Taxonomy" id="1440133"/>
    <lineage>
        <taxon>Eukaryota</taxon>
        <taxon>Fungi</taxon>
        <taxon>Fungi incertae sedis</taxon>
        <taxon>Mucoromycota</taxon>
        <taxon>Mortierellomycotina</taxon>
        <taxon>Mortierellomycetes</taxon>
        <taxon>Mortierellales</taxon>
        <taxon>Mortierellaceae</taxon>
        <taxon>Modicella</taxon>
    </lineage>
</organism>
<comment type="similarity">
    <text evidence="2">Belongs to the Tom22 family.</text>
</comment>
<dbReference type="GO" id="GO:0006886">
    <property type="term" value="P:intracellular protein transport"/>
    <property type="evidence" value="ECO:0007669"/>
    <property type="project" value="InterPro"/>
</dbReference>
<evidence type="ECO:0000256" key="3">
    <source>
        <dbReference type="ARBA" id="ARBA00022448"/>
    </source>
</evidence>
<keyword evidence="6" id="KW-0653">Protein transport</keyword>
<evidence type="ECO:0000256" key="5">
    <source>
        <dbReference type="ARBA" id="ARBA00022787"/>
    </source>
</evidence>
<dbReference type="InterPro" id="IPR005683">
    <property type="entry name" value="Tom22"/>
</dbReference>
<keyword evidence="3" id="KW-0813">Transport</keyword>
<keyword evidence="10" id="KW-0472">Membrane</keyword>
<dbReference type="AlphaFoldDB" id="A0A9P6MHD1"/>
<dbReference type="GO" id="GO:0005741">
    <property type="term" value="C:mitochondrial outer membrane"/>
    <property type="evidence" value="ECO:0007669"/>
    <property type="project" value="UniProtKB-SubCell"/>
</dbReference>
<gene>
    <name evidence="13" type="primary">TOM22_1</name>
    <name evidence="13" type="ORF">BGZ65_004547</name>
</gene>
<keyword evidence="7" id="KW-1133">Transmembrane helix</keyword>
<feature type="compositionally biased region" description="Low complexity" evidence="12">
    <location>
        <begin position="119"/>
        <end position="135"/>
    </location>
</feature>
<keyword evidence="8" id="KW-0811">Translocation</keyword>
<dbReference type="EMBL" id="JAAAHW010000651">
    <property type="protein sequence ID" value="KAG0000228.1"/>
    <property type="molecule type" value="Genomic_DNA"/>
</dbReference>
<dbReference type="OrthoDB" id="10016939at2759"/>